<dbReference type="Proteomes" id="UP001165685">
    <property type="component" value="Unassembled WGS sequence"/>
</dbReference>
<feature type="domain" description="HTH tetR-type" evidence="5">
    <location>
        <begin position="16"/>
        <end position="76"/>
    </location>
</feature>
<dbReference type="InterPro" id="IPR050109">
    <property type="entry name" value="HTH-type_TetR-like_transc_reg"/>
</dbReference>
<dbReference type="PANTHER" id="PTHR30055:SF238">
    <property type="entry name" value="MYCOFACTOCIN BIOSYNTHESIS TRANSCRIPTIONAL REGULATOR MFTR-RELATED"/>
    <property type="match status" value="1"/>
</dbReference>
<sequence length="202" mass="22277">MTTADEGAGLRERKKRMTRQALRTAAVRLFTERGPTSVTVEEICTEAGVSPRTFFNYFDSKEETLLPFTRDTYEEVAGRVRARPPQEEPLEAVRAVVEQSIARAVAGDTWHQEAELLRAHPQLLQRGMVAARTLNLALRDGLGERTGRGADDPYVRLVAAVAVTAVHVAVNVWQGAVEERDISLVLSEAFDGVERGLTPPPE</sequence>
<dbReference type="PRINTS" id="PR00455">
    <property type="entry name" value="HTHTETR"/>
</dbReference>
<name>A0ABT4TEG4_9ACTN</name>
<dbReference type="InterPro" id="IPR001647">
    <property type="entry name" value="HTH_TetR"/>
</dbReference>
<dbReference type="PROSITE" id="PS50977">
    <property type="entry name" value="HTH_TETR_2"/>
    <property type="match status" value="1"/>
</dbReference>
<proteinExistence type="predicted"/>
<dbReference type="InterPro" id="IPR023772">
    <property type="entry name" value="DNA-bd_HTH_TetR-type_CS"/>
</dbReference>
<evidence type="ECO:0000259" key="5">
    <source>
        <dbReference type="PROSITE" id="PS50977"/>
    </source>
</evidence>
<dbReference type="Pfam" id="PF17754">
    <property type="entry name" value="TetR_C_14"/>
    <property type="match status" value="1"/>
</dbReference>
<dbReference type="PANTHER" id="PTHR30055">
    <property type="entry name" value="HTH-TYPE TRANSCRIPTIONAL REGULATOR RUTR"/>
    <property type="match status" value="1"/>
</dbReference>
<organism evidence="6 7">
    <name type="scientific">Nocardiopsis suaedae</name>
    <dbReference type="NCBI Taxonomy" id="3018444"/>
    <lineage>
        <taxon>Bacteria</taxon>
        <taxon>Bacillati</taxon>
        <taxon>Actinomycetota</taxon>
        <taxon>Actinomycetes</taxon>
        <taxon>Streptosporangiales</taxon>
        <taxon>Nocardiopsidaceae</taxon>
        <taxon>Nocardiopsis</taxon>
    </lineage>
</organism>
<evidence type="ECO:0000313" key="7">
    <source>
        <dbReference type="Proteomes" id="UP001165685"/>
    </source>
</evidence>
<evidence type="ECO:0000256" key="3">
    <source>
        <dbReference type="ARBA" id="ARBA00023163"/>
    </source>
</evidence>
<dbReference type="EMBL" id="JAQFWP010000001">
    <property type="protein sequence ID" value="MDA2803072.1"/>
    <property type="molecule type" value="Genomic_DNA"/>
</dbReference>
<gene>
    <name evidence="6" type="ORF">O4U47_00990</name>
</gene>
<evidence type="ECO:0000256" key="4">
    <source>
        <dbReference type="PROSITE-ProRule" id="PRU00335"/>
    </source>
</evidence>
<dbReference type="InterPro" id="IPR009057">
    <property type="entry name" value="Homeodomain-like_sf"/>
</dbReference>
<dbReference type="PROSITE" id="PS01081">
    <property type="entry name" value="HTH_TETR_1"/>
    <property type="match status" value="1"/>
</dbReference>
<reference evidence="6" key="1">
    <citation type="submission" date="2023-01" db="EMBL/GenBank/DDBJ databases">
        <title>Draft genome sequence of Nocardiopsis sp. LSu2-4 isolated from halophytes.</title>
        <authorList>
            <person name="Duangmal K."/>
            <person name="Chantavorakit T."/>
        </authorList>
    </citation>
    <scope>NUCLEOTIDE SEQUENCE</scope>
    <source>
        <strain evidence="6">LSu2-4</strain>
    </source>
</reference>
<evidence type="ECO:0000313" key="6">
    <source>
        <dbReference type="EMBL" id="MDA2803072.1"/>
    </source>
</evidence>
<keyword evidence="3" id="KW-0804">Transcription</keyword>
<accession>A0ABT4TEG4</accession>
<dbReference type="RefSeq" id="WP_270675156.1">
    <property type="nucleotide sequence ID" value="NZ_JAQFWP010000001.1"/>
</dbReference>
<dbReference type="Pfam" id="PF00440">
    <property type="entry name" value="TetR_N"/>
    <property type="match status" value="1"/>
</dbReference>
<evidence type="ECO:0000256" key="1">
    <source>
        <dbReference type="ARBA" id="ARBA00023015"/>
    </source>
</evidence>
<dbReference type="SUPFAM" id="SSF46689">
    <property type="entry name" value="Homeodomain-like"/>
    <property type="match status" value="1"/>
</dbReference>
<dbReference type="Gene3D" id="1.10.357.10">
    <property type="entry name" value="Tetracycline Repressor, domain 2"/>
    <property type="match status" value="1"/>
</dbReference>
<comment type="caution">
    <text evidence="6">The sequence shown here is derived from an EMBL/GenBank/DDBJ whole genome shotgun (WGS) entry which is preliminary data.</text>
</comment>
<keyword evidence="2 4" id="KW-0238">DNA-binding</keyword>
<protein>
    <submittedName>
        <fullName evidence="6">TetR/AcrR family transcriptional regulator</fullName>
    </submittedName>
</protein>
<evidence type="ECO:0000256" key="2">
    <source>
        <dbReference type="ARBA" id="ARBA00023125"/>
    </source>
</evidence>
<keyword evidence="7" id="KW-1185">Reference proteome</keyword>
<keyword evidence="1" id="KW-0805">Transcription regulation</keyword>
<dbReference type="InterPro" id="IPR041347">
    <property type="entry name" value="MftR_C"/>
</dbReference>
<dbReference type="Gene3D" id="1.10.10.60">
    <property type="entry name" value="Homeodomain-like"/>
    <property type="match status" value="1"/>
</dbReference>
<feature type="DNA-binding region" description="H-T-H motif" evidence="4">
    <location>
        <begin position="39"/>
        <end position="58"/>
    </location>
</feature>